<dbReference type="Proteomes" id="UP000799118">
    <property type="component" value="Unassembled WGS sequence"/>
</dbReference>
<keyword evidence="1" id="KW-0472">Membrane</keyword>
<feature type="transmembrane region" description="Helical" evidence="1">
    <location>
        <begin position="226"/>
        <end position="251"/>
    </location>
</feature>
<dbReference type="EMBL" id="ML769578">
    <property type="protein sequence ID" value="KAE9393194.1"/>
    <property type="molecule type" value="Genomic_DNA"/>
</dbReference>
<feature type="transmembrane region" description="Helical" evidence="1">
    <location>
        <begin position="144"/>
        <end position="162"/>
    </location>
</feature>
<sequence length="317" mass="35067">MTPSEVELLMDMATSISFYNSTYIVLCVLYGVFIPLSVMAFYLFLIKGVKGYARKIILCSMIIVVLMTTWQSIVLLGSGIVLTKFYLVQTSNEGLQEQAITGNTAGFFWFLQQNWPENIILLVSDATVAWRACAVWQSSRIIRYALIVLMIGNLITNLGSGITGDLETGQPGQNTVNSRMNFASLFLSLGVNMVATLAIGIKIWYHHALTKLLYSNPNQRFSPTVKMLLLLVESGALFCVMQVLTCIFAVLDAYTVAFTPLDIAYSIIVQFFGGITPIYPMAVIIILGLKKSPLEETFHHNDESVIVTNTIEPTASL</sequence>
<evidence type="ECO:0000313" key="2">
    <source>
        <dbReference type="EMBL" id="KAE9393194.1"/>
    </source>
</evidence>
<reference evidence="2" key="1">
    <citation type="journal article" date="2019" name="Environ. Microbiol.">
        <title>Fungal ecological strategies reflected in gene transcription - a case study of two litter decomposers.</title>
        <authorList>
            <person name="Barbi F."/>
            <person name="Kohler A."/>
            <person name="Barry K."/>
            <person name="Baskaran P."/>
            <person name="Daum C."/>
            <person name="Fauchery L."/>
            <person name="Ihrmark K."/>
            <person name="Kuo A."/>
            <person name="LaButti K."/>
            <person name="Lipzen A."/>
            <person name="Morin E."/>
            <person name="Grigoriev I.V."/>
            <person name="Henrissat B."/>
            <person name="Lindahl B."/>
            <person name="Martin F."/>
        </authorList>
    </citation>
    <scope>NUCLEOTIDE SEQUENCE</scope>
    <source>
        <strain evidence="2">JB14</strain>
    </source>
</reference>
<dbReference type="AlphaFoldDB" id="A0A6A4H780"/>
<evidence type="ECO:0000256" key="1">
    <source>
        <dbReference type="SAM" id="Phobius"/>
    </source>
</evidence>
<feature type="transmembrane region" description="Helical" evidence="1">
    <location>
        <begin position="263"/>
        <end position="289"/>
    </location>
</feature>
<feature type="transmembrane region" description="Helical" evidence="1">
    <location>
        <begin position="20"/>
        <end position="44"/>
    </location>
</feature>
<organism evidence="2 3">
    <name type="scientific">Gymnopus androsaceus JB14</name>
    <dbReference type="NCBI Taxonomy" id="1447944"/>
    <lineage>
        <taxon>Eukaryota</taxon>
        <taxon>Fungi</taxon>
        <taxon>Dikarya</taxon>
        <taxon>Basidiomycota</taxon>
        <taxon>Agaricomycotina</taxon>
        <taxon>Agaricomycetes</taxon>
        <taxon>Agaricomycetidae</taxon>
        <taxon>Agaricales</taxon>
        <taxon>Marasmiineae</taxon>
        <taxon>Omphalotaceae</taxon>
        <taxon>Gymnopus</taxon>
    </lineage>
</organism>
<feature type="transmembrane region" description="Helical" evidence="1">
    <location>
        <begin position="56"/>
        <end position="82"/>
    </location>
</feature>
<name>A0A6A4H780_9AGAR</name>
<dbReference type="OrthoDB" id="2744793at2759"/>
<feature type="transmembrane region" description="Helical" evidence="1">
    <location>
        <begin position="182"/>
        <end position="205"/>
    </location>
</feature>
<proteinExistence type="predicted"/>
<accession>A0A6A4H780</accession>
<protein>
    <submittedName>
        <fullName evidence="2">Uncharacterized protein</fullName>
    </submittedName>
</protein>
<gene>
    <name evidence="2" type="ORF">BT96DRAFT_229352</name>
</gene>
<keyword evidence="1" id="KW-0812">Transmembrane</keyword>
<evidence type="ECO:0000313" key="3">
    <source>
        <dbReference type="Proteomes" id="UP000799118"/>
    </source>
</evidence>
<keyword evidence="3" id="KW-1185">Reference proteome</keyword>
<keyword evidence="1" id="KW-1133">Transmembrane helix</keyword>